<keyword evidence="1" id="KW-1133">Transmembrane helix</keyword>
<proteinExistence type="predicted"/>
<protein>
    <submittedName>
        <fullName evidence="2">Uncharacterized protein</fullName>
    </submittedName>
</protein>
<keyword evidence="1" id="KW-0472">Membrane</keyword>
<gene>
    <name evidence="2" type="ORF">LY89DRAFT_673134</name>
</gene>
<evidence type="ECO:0000313" key="3">
    <source>
        <dbReference type="Proteomes" id="UP000070700"/>
    </source>
</evidence>
<dbReference type="GeneID" id="28823062"/>
<evidence type="ECO:0000256" key="1">
    <source>
        <dbReference type="SAM" id="Phobius"/>
    </source>
</evidence>
<dbReference type="EMBL" id="KQ947423">
    <property type="protein sequence ID" value="KUJ13034.1"/>
    <property type="molecule type" value="Genomic_DNA"/>
</dbReference>
<dbReference type="AlphaFoldDB" id="A0A194WZ99"/>
<keyword evidence="1" id="KW-0812">Transmembrane</keyword>
<name>A0A194WZ99_MOLSC</name>
<keyword evidence="3" id="KW-1185">Reference proteome</keyword>
<feature type="transmembrane region" description="Helical" evidence="1">
    <location>
        <begin position="191"/>
        <end position="212"/>
    </location>
</feature>
<dbReference type="RefSeq" id="XP_018067389.1">
    <property type="nucleotide sequence ID" value="XM_018213336.1"/>
</dbReference>
<accession>A0A194WZ99</accession>
<evidence type="ECO:0000313" key="2">
    <source>
        <dbReference type="EMBL" id="KUJ13034.1"/>
    </source>
</evidence>
<feature type="transmembrane region" description="Helical" evidence="1">
    <location>
        <begin position="163"/>
        <end position="185"/>
    </location>
</feature>
<sequence length="220" mass="24144">MVLEYISLALGLEALAERIVKQVLDLPGTRSHFTTLIGELQTLKHVLDRVMEYGEGNVSQKTQWSLERCIDDTKDTCEEMERLVNRVIHWKQAWIADLMGSLAKKPTEALCRRLERNKSTLNVLLNAMRIESKGPPPDYPEGRKEPCPPYTKARQAFSTMKKVADGMMVGGGVLASVGLIIMAVVHAIIPVAAAAVIGGGILLGAGAGTLVVRRRMKLSR</sequence>
<dbReference type="Proteomes" id="UP000070700">
    <property type="component" value="Unassembled WGS sequence"/>
</dbReference>
<reference evidence="2 3" key="1">
    <citation type="submission" date="2015-10" db="EMBL/GenBank/DDBJ databases">
        <title>Full genome of DAOMC 229536 Phialocephala scopiformis, a fungal endophyte of spruce producing the potent anti-insectan compound rugulosin.</title>
        <authorList>
            <consortium name="DOE Joint Genome Institute"/>
            <person name="Walker A.K."/>
            <person name="Frasz S.L."/>
            <person name="Seifert K.A."/>
            <person name="Miller J.D."/>
            <person name="Mondo S.J."/>
            <person name="Labutti K."/>
            <person name="Lipzen A."/>
            <person name="Dockter R."/>
            <person name="Kennedy M."/>
            <person name="Grigoriev I.V."/>
            <person name="Spatafora J.W."/>
        </authorList>
    </citation>
    <scope>NUCLEOTIDE SEQUENCE [LARGE SCALE GENOMIC DNA]</scope>
    <source>
        <strain evidence="2 3">CBS 120377</strain>
    </source>
</reference>
<organism evidence="2 3">
    <name type="scientific">Mollisia scopiformis</name>
    <name type="common">Conifer needle endophyte fungus</name>
    <name type="synonym">Phialocephala scopiformis</name>
    <dbReference type="NCBI Taxonomy" id="149040"/>
    <lineage>
        <taxon>Eukaryota</taxon>
        <taxon>Fungi</taxon>
        <taxon>Dikarya</taxon>
        <taxon>Ascomycota</taxon>
        <taxon>Pezizomycotina</taxon>
        <taxon>Leotiomycetes</taxon>
        <taxon>Helotiales</taxon>
        <taxon>Mollisiaceae</taxon>
        <taxon>Mollisia</taxon>
    </lineage>
</organism>
<dbReference type="KEGG" id="psco:LY89DRAFT_673134"/>
<dbReference type="InParanoid" id="A0A194WZ99"/>
<dbReference type="OrthoDB" id="10530002at2759"/>